<accession>A0A4R2IE50</accession>
<protein>
    <submittedName>
        <fullName evidence="2">Putative repeat protein (TIGR01451 family)</fullName>
    </submittedName>
</protein>
<evidence type="ECO:0000256" key="1">
    <source>
        <dbReference type="SAM" id="SignalP"/>
    </source>
</evidence>
<evidence type="ECO:0000313" key="2">
    <source>
        <dbReference type="EMBL" id="TCO42923.1"/>
    </source>
</evidence>
<dbReference type="AlphaFoldDB" id="A0A4R2IE50"/>
<keyword evidence="1" id="KW-0732">Signal</keyword>
<dbReference type="EMBL" id="SLWQ01000001">
    <property type="protein sequence ID" value="TCO42923.1"/>
    <property type="molecule type" value="Genomic_DNA"/>
</dbReference>
<dbReference type="RefSeq" id="WP_131992503.1">
    <property type="nucleotide sequence ID" value="NZ_SLWQ01000001.1"/>
</dbReference>
<gene>
    <name evidence="2" type="ORF">EV148_101330</name>
</gene>
<feature type="signal peptide" evidence="1">
    <location>
        <begin position="1"/>
        <end position="23"/>
    </location>
</feature>
<sequence>MRAKLLSWSLFASLIHGASIASAGVAIPSDVSVDVQASQSTNLHPGDRVTFTVTATNHGPNVISEWAFRSAPIYDELDVGTTSTDCFGQFIVSVVDLENSFYYNLNWYPPHEPVLVGQSIVCHVSMDYTMYAPPIYEFGCSLSSYLTDLDPSTPPSSR</sequence>
<reference evidence="2 3" key="1">
    <citation type="journal article" date="2015" name="Stand. Genomic Sci.">
        <title>Genomic Encyclopedia of Bacterial and Archaeal Type Strains, Phase III: the genomes of soil and plant-associated and newly described type strains.</title>
        <authorList>
            <person name="Whitman W.B."/>
            <person name="Woyke T."/>
            <person name="Klenk H.P."/>
            <person name="Zhou Y."/>
            <person name="Lilburn T.G."/>
            <person name="Beck B.J."/>
            <person name="De Vos P."/>
            <person name="Vandamme P."/>
            <person name="Eisen J.A."/>
            <person name="Garrity G."/>
            <person name="Hugenholtz P."/>
            <person name="Kyrpides N.C."/>
        </authorList>
    </citation>
    <scope>NUCLEOTIDE SEQUENCE [LARGE SCALE GENOMIC DNA]</scope>
    <source>
        <strain evidence="2 3">A3</strain>
    </source>
</reference>
<keyword evidence="3" id="KW-1185">Reference proteome</keyword>
<feature type="chain" id="PRO_5020526889" evidence="1">
    <location>
        <begin position="24"/>
        <end position="158"/>
    </location>
</feature>
<organism evidence="2 3">
    <name type="scientific">Dokdonella fugitiva</name>
    <dbReference type="NCBI Taxonomy" id="328517"/>
    <lineage>
        <taxon>Bacteria</taxon>
        <taxon>Pseudomonadati</taxon>
        <taxon>Pseudomonadota</taxon>
        <taxon>Gammaproteobacteria</taxon>
        <taxon>Lysobacterales</taxon>
        <taxon>Rhodanobacteraceae</taxon>
        <taxon>Dokdonella</taxon>
    </lineage>
</organism>
<comment type="caution">
    <text evidence="2">The sequence shown here is derived from an EMBL/GenBank/DDBJ whole genome shotgun (WGS) entry which is preliminary data.</text>
</comment>
<evidence type="ECO:0000313" key="3">
    <source>
        <dbReference type="Proteomes" id="UP000294862"/>
    </source>
</evidence>
<proteinExistence type="predicted"/>
<name>A0A4R2IE50_9GAMM</name>
<dbReference type="Proteomes" id="UP000294862">
    <property type="component" value="Unassembled WGS sequence"/>
</dbReference>